<dbReference type="AlphaFoldDB" id="A0A0C3C1J2"/>
<proteinExistence type="predicted"/>
<feature type="region of interest" description="Disordered" evidence="1">
    <location>
        <begin position="1"/>
        <end position="24"/>
    </location>
</feature>
<dbReference type="HOGENOM" id="CLU_1012131_0_0_1"/>
<dbReference type="OrthoDB" id="3052556at2759"/>
<sequence length="275" mass="30540">MPWGAEKQNTETKPHEVPGDSPSNIRDQAVARFSIDLLAKYLALHLHASSAEAEANAIIKEYDMTDTQSIQKPPQSSPAMVPATTSLKNQAMEPKSDEKSSENSRTVVPTGTAYTIATVKERPLEFALKIIQVCEEASAVEQNVKELQAKDEEGSKEAVVKSIQGDIKELVSTVGTINEDLTKISEQNRWVIAIYKEVNTSTLDDCMSRLSTAMQRFTLANDLRDSALINELLGRLRKMANKVDNMNNKVEDIHKYLFRIKTSATLVPSDTFARQ</sequence>
<dbReference type="Proteomes" id="UP000053424">
    <property type="component" value="Unassembled WGS sequence"/>
</dbReference>
<evidence type="ECO:0000256" key="1">
    <source>
        <dbReference type="SAM" id="MobiDB-lite"/>
    </source>
</evidence>
<keyword evidence="3" id="KW-1185">Reference proteome</keyword>
<feature type="compositionally biased region" description="Basic and acidic residues" evidence="1">
    <location>
        <begin position="8"/>
        <end position="18"/>
    </location>
</feature>
<dbReference type="STRING" id="686832.A0A0C3C1J2"/>
<dbReference type="EMBL" id="KN831777">
    <property type="protein sequence ID" value="KIM42755.1"/>
    <property type="molecule type" value="Genomic_DNA"/>
</dbReference>
<dbReference type="InterPro" id="IPR059179">
    <property type="entry name" value="MLKL-like_MCAfunc"/>
</dbReference>
<reference evidence="2 3" key="1">
    <citation type="submission" date="2014-04" db="EMBL/GenBank/DDBJ databases">
        <authorList>
            <consortium name="DOE Joint Genome Institute"/>
            <person name="Kuo A."/>
            <person name="Gay G."/>
            <person name="Dore J."/>
            <person name="Kohler A."/>
            <person name="Nagy L.G."/>
            <person name="Floudas D."/>
            <person name="Copeland A."/>
            <person name="Barry K.W."/>
            <person name="Cichocki N."/>
            <person name="Veneault-Fourrey C."/>
            <person name="LaButti K."/>
            <person name="Lindquist E.A."/>
            <person name="Lipzen A."/>
            <person name="Lundell T."/>
            <person name="Morin E."/>
            <person name="Murat C."/>
            <person name="Sun H."/>
            <person name="Tunlid A."/>
            <person name="Henrissat B."/>
            <person name="Grigoriev I.V."/>
            <person name="Hibbett D.S."/>
            <person name="Martin F."/>
            <person name="Nordberg H.P."/>
            <person name="Cantor M.N."/>
            <person name="Hua S.X."/>
        </authorList>
    </citation>
    <scope>NUCLEOTIDE SEQUENCE [LARGE SCALE GENOMIC DNA]</scope>
    <source>
        <strain evidence="3">h7</strain>
    </source>
</reference>
<name>A0A0C3C1J2_HEBCY</name>
<evidence type="ECO:0000313" key="2">
    <source>
        <dbReference type="EMBL" id="KIM42755.1"/>
    </source>
</evidence>
<protein>
    <submittedName>
        <fullName evidence="2">Uncharacterized protein</fullName>
    </submittedName>
</protein>
<accession>A0A0C3C1J2</accession>
<dbReference type="CDD" id="cd21037">
    <property type="entry name" value="MLKL_NTD"/>
    <property type="match status" value="1"/>
</dbReference>
<organism evidence="2 3">
    <name type="scientific">Hebeloma cylindrosporum</name>
    <dbReference type="NCBI Taxonomy" id="76867"/>
    <lineage>
        <taxon>Eukaryota</taxon>
        <taxon>Fungi</taxon>
        <taxon>Dikarya</taxon>
        <taxon>Basidiomycota</taxon>
        <taxon>Agaricomycotina</taxon>
        <taxon>Agaricomycetes</taxon>
        <taxon>Agaricomycetidae</taxon>
        <taxon>Agaricales</taxon>
        <taxon>Agaricineae</taxon>
        <taxon>Hymenogastraceae</taxon>
        <taxon>Hebeloma</taxon>
    </lineage>
</organism>
<gene>
    <name evidence="2" type="ORF">M413DRAFT_26754</name>
</gene>
<reference evidence="3" key="2">
    <citation type="submission" date="2015-01" db="EMBL/GenBank/DDBJ databases">
        <title>Evolutionary Origins and Diversification of the Mycorrhizal Mutualists.</title>
        <authorList>
            <consortium name="DOE Joint Genome Institute"/>
            <consortium name="Mycorrhizal Genomics Consortium"/>
            <person name="Kohler A."/>
            <person name="Kuo A."/>
            <person name="Nagy L.G."/>
            <person name="Floudas D."/>
            <person name="Copeland A."/>
            <person name="Barry K.W."/>
            <person name="Cichocki N."/>
            <person name="Veneault-Fourrey C."/>
            <person name="LaButti K."/>
            <person name="Lindquist E.A."/>
            <person name="Lipzen A."/>
            <person name="Lundell T."/>
            <person name="Morin E."/>
            <person name="Murat C."/>
            <person name="Riley R."/>
            <person name="Ohm R."/>
            <person name="Sun H."/>
            <person name="Tunlid A."/>
            <person name="Henrissat B."/>
            <person name="Grigoriev I.V."/>
            <person name="Hibbett D.S."/>
            <person name="Martin F."/>
        </authorList>
    </citation>
    <scope>NUCLEOTIDE SEQUENCE [LARGE SCALE GENOMIC DNA]</scope>
    <source>
        <strain evidence="3">h7</strain>
    </source>
</reference>
<evidence type="ECO:0000313" key="3">
    <source>
        <dbReference type="Proteomes" id="UP000053424"/>
    </source>
</evidence>